<evidence type="ECO:0008006" key="11">
    <source>
        <dbReference type="Google" id="ProtNLM"/>
    </source>
</evidence>
<gene>
    <name evidence="9" type="ORF">ACFQDL_01885</name>
</gene>
<keyword evidence="6 8" id="KW-0472">Membrane</keyword>
<feature type="compositionally biased region" description="Low complexity" evidence="7">
    <location>
        <begin position="198"/>
        <end position="208"/>
    </location>
</feature>
<evidence type="ECO:0000256" key="6">
    <source>
        <dbReference type="ARBA" id="ARBA00023136"/>
    </source>
</evidence>
<organism evidence="9 10">
    <name type="scientific">Marinobacterium aestuariivivens</name>
    <dbReference type="NCBI Taxonomy" id="1698799"/>
    <lineage>
        <taxon>Bacteria</taxon>
        <taxon>Pseudomonadati</taxon>
        <taxon>Pseudomonadota</taxon>
        <taxon>Gammaproteobacteria</taxon>
        <taxon>Oceanospirillales</taxon>
        <taxon>Oceanospirillaceae</taxon>
        <taxon>Marinobacterium</taxon>
    </lineage>
</organism>
<dbReference type="EMBL" id="JBHSWE010000001">
    <property type="protein sequence ID" value="MFC6668995.1"/>
    <property type="molecule type" value="Genomic_DNA"/>
</dbReference>
<evidence type="ECO:0000256" key="4">
    <source>
        <dbReference type="ARBA" id="ARBA00022692"/>
    </source>
</evidence>
<keyword evidence="2" id="KW-0328">Glycosyltransferase</keyword>
<feature type="region of interest" description="Disordered" evidence="7">
    <location>
        <begin position="196"/>
        <end position="221"/>
    </location>
</feature>
<evidence type="ECO:0000256" key="5">
    <source>
        <dbReference type="ARBA" id="ARBA00022989"/>
    </source>
</evidence>
<evidence type="ECO:0000256" key="2">
    <source>
        <dbReference type="ARBA" id="ARBA00022676"/>
    </source>
</evidence>
<reference evidence="10" key="1">
    <citation type="journal article" date="2019" name="Int. J. Syst. Evol. Microbiol.">
        <title>The Global Catalogue of Microorganisms (GCM) 10K type strain sequencing project: providing services to taxonomists for standard genome sequencing and annotation.</title>
        <authorList>
            <consortium name="The Broad Institute Genomics Platform"/>
            <consortium name="The Broad Institute Genome Sequencing Center for Infectious Disease"/>
            <person name="Wu L."/>
            <person name="Ma J."/>
        </authorList>
    </citation>
    <scope>NUCLEOTIDE SEQUENCE [LARGE SCALE GENOMIC DNA]</scope>
    <source>
        <strain evidence="10">NBRC 111756</strain>
    </source>
</reference>
<dbReference type="InterPro" id="IPR050256">
    <property type="entry name" value="Glycosyltransferase_2"/>
</dbReference>
<name>A0ABW1ZVD3_9GAMM</name>
<comment type="caution">
    <text evidence="9">The sequence shown here is derived from an EMBL/GenBank/DDBJ whole genome shotgun (WGS) entry which is preliminary data.</text>
</comment>
<feature type="transmembrane region" description="Helical" evidence="8">
    <location>
        <begin position="124"/>
        <end position="145"/>
    </location>
</feature>
<keyword evidence="5 8" id="KW-1133">Transmembrane helix</keyword>
<evidence type="ECO:0000313" key="9">
    <source>
        <dbReference type="EMBL" id="MFC6668995.1"/>
    </source>
</evidence>
<evidence type="ECO:0000256" key="3">
    <source>
        <dbReference type="ARBA" id="ARBA00022679"/>
    </source>
</evidence>
<keyword evidence="10" id="KW-1185">Reference proteome</keyword>
<keyword evidence="4 8" id="KW-0812">Transmembrane</keyword>
<feature type="transmembrane region" description="Helical" evidence="8">
    <location>
        <begin position="157"/>
        <end position="179"/>
    </location>
</feature>
<evidence type="ECO:0000256" key="7">
    <source>
        <dbReference type="SAM" id="MobiDB-lite"/>
    </source>
</evidence>
<sequence>MASRLPGGLGRKGSPGGESWFTRNTARLYYMLMRKVLGFRDMPANGADFFLLDLQVVKALRNFGEQNISLLALLTWMGFRQTSIQYDKQARLSGRSGWTLGRKIKLLIDSVTAFSYLPIRAISYFGIMVAFIGFCYALFVIYNALTGTPPQGWTTLIVIVLFLGGIQMLMMGVLGEYIWRGLDEARRRPRFLIEETTQGHQGPHQPGPDGLANEKQCDTVI</sequence>
<accession>A0ABW1ZVD3</accession>
<evidence type="ECO:0000313" key="10">
    <source>
        <dbReference type="Proteomes" id="UP001596422"/>
    </source>
</evidence>
<keyword evidence="3" id="KW-0808">Transferase</keyword>
<evidence type="ECO:0000256" key="1">
    <source>
        <dbReference type="ARBA" id="ARBA00004141"/>
    </source>
</evidence>
<evidence type="ECO:0000256" key="8">
    <source>
        <dbReference type="SAM" id="Phobius"/>
    </source>
</evidence>
<protein>
    <recommendedName>
        <fullName evidence="11">Glycosyltransferase 2-like domain-containing protein</fullName>
    </recommendedName>
</protein>
<dbReference type="Proteomes" id="UP001596422">
    <property type="component" value="Unassembled WGS sequence"/>
</dbReference>
<comment type="subcellular location">
    <subcellularLocation>
        <location evidence="1">Membrane</location>
        <topology evidence="1">Multi-pass membrane protein</topology>
    </subcellularLocation>
</comment>
<dbReference type="PANTHER" id="PTHR48090:SF1">
    <property type="entry name" value="PROPHAGE BACTOPRENOL GLUCOSYL TRANSFERASE HOMOLOG"/>
    <property type="match status" value="1"/>
</dbReference>
<dbReference type="PANTHER" id="PTHR48090">
    <property type="entry name" value="UNDECAPRENYL-PHOSPHATE 4-DEOXY-4-FORMAMIDO-L-ARABINOSE TRANSFERASE-RELATED"/>
    <property type="match status" value="1"/>
</dbReference>
<dbReference type="RefSeq" id="WP_379913470.1">
    <property type="nucleotide sequence ID" value="NZ_JBHSWE010000001.1"/>
</dbReference>
<proteinExistence type="predicted"/>